<evidence type="ECO:0000313" key="3">
    <source>
        <dbReference type="EMBL" id="SNR56633.1"/>
    </source>
</evidence>
<dbReference type="InterPro" id="IPR036163">
    <property type="entry name" value="HMA_dom_sf"/>
</dbReference>
<sequence>MNMLSFYIFGIFTLGTFLGIIGTNILIMGNKLFISFFILSALSFSDISAQESTSKIVMQTTNNITHATIAIDGMACQEGCANKIGANLKEAKGVLSADISFENKNGIIVFDPTVIGLEEIEHIITNTKVKNYVYTIKSIQINKE</sequence>
<evidence type="ECO:0000256" key="1">
    <source>
        <dbReference type="SAM" id="Phobius"/>
    </source>
</evidence>
<gene>
    <name evidence="3" type="ORF">SAMN04488009_2470</name>
</gene>
<dbReference type="Gene3D" id="3.30.70.100">
    <property type="match status" value="1"/>
</dbReference>
<keyword evidence="1" id="KW-0472">Membrane</keyword>
<dbReference type="PROSITE" id="PS50846">
    <property type="entry name" value="HMA_2"/>
    <property type="match status" value="1"/>
</dbReference>
<name>A0ABY1SJ23_9FLAO</name>
<dbReference type="InterPro" id="IPR006121">
    <property type="entry name" value="HMA_dom"/>
</dbReference>
<comment type="caution">
    <text evidence="3">The sequence shown here is derived from an EMBL/GenBank/DDBJ whole genome shotgun (WGS) entry which is preliminary data.</text>
</comment>
<evidence type="ECO:0000259" key="2">
    <source>
        <dbReference type="PROSITE" id="PS50846"/>
    </source>
</evidence>
<keyword evidence="1" id="KW-0812">Transmembrane</keyword>
<organism evidence="3 4">
    <name type="scientific">Maribacter sedimenticola</name>
    <dbReference type="NCBI Taxonomy" id="228956"/>
    <lineage>
        <taxon>Bacteria</taxon>
        <taxon>Pseudomonadati</taxon>
        <taxon>Bacteroidota</taxon>
        <taxon>Flavobacteriia</taxon>
        <taxon>Flavobacteriales</taxon>
        <taxon>Flavobacteriaceae</taxon>
        <taxon>Maribacter</taxon>
    </lineage>
</organism>
<keyword evidence="1" id="KW-1133">Transmembrane helix</keyword>
<dbReference type="CDD" id="cd00371">
    <property type="entry name" value="HMA"/>
    <property type="match status" value="1"/>
</dbReference>
<feature type="domain" description="HMA" evidence="2">
    <location>
        <begin position="65"/>
        <end position="132"/>
    </location>
</feature>
<accession>A0ABY1SJ23</accession>
<keyword evidence="4" id="KW-1185">Reference proteome</keyword>
<dbReference type="EMBL" id="FZNV01000003">
    <property type="protein sequence ID" value="SNR56633.1"/>
    <property type="molecule type" value="Genomic_DNA"/>
</dbReference>
<evidence type="ECO:0000313" key="4">
    <source>
        <dbReference type="Proteomes" id="UP000198337"/>
    </source>
</evidence>
<feature type="transmembrane region" description="Helical" evidence="1">
    <location>
        <begin position="6"/>
        <end position="27"/>
    </location>
</feature>
<protein>
    <submittedName>
        <fullName evidence="3">Copper chaperone CopZ</fullName>
    </submittedName>
</protein>
<dbReference type="Pfam" id="PF00403">
    <property type="entry name" value="HMA"/>
    <property type="match status" value="1"/>
</dbReference>
<dbReference type="Proteomes" id="UP000198337">
    <property type="component" value="Unassembled WGS sequence"/>
</dbReference>
<reference evidence="3 4" key="1">
    <citation type="submission" date="2017-06" db="EMBL/GenBank/DDBJ databases">
        <authorList>
            <person name="Varghese N."/>
            <person name="Submissions S."/>
        </authorList>
    </citation>
    <scope>NUCLEOTIDE SEQUENCE [LARGE SCALE GENOMIC DNA]</scope>
    <source>
        <strain evidence="3 4">DSM 19840</strain>
    </source>
</reference>
<proteinExistence type="predicted"/>
<dbReference type="SUPFAM" id="SSF55008">
    <property type="entry name" value="HMA, heavy metal-associated domain"/>
    <property type="match status" value="1"/>
</dbReference>